<accession>A0ABX2C5X7</accession>
<dbReference type="RefSeq" id="WP_172108346.1">
    <property type="nucleotide sequence ID" value="NZ_JABFDN010000001.1"/>
</dbReference>
<keyword evidence="1" id="KW-0812">Transmembrane</keyword>
<keyword evidence="1" id="KW-0472">Membrane</keyword>
<feature type="transmembrane region" description="Helical" evidence="1">
    <location>
        <begin position="25"/>
        <end position="45"/>
    </location>
</feature>
<proteinExistence type="predicted"/>
<gene>
    <name evidence="2" type="ORF">HL667_01580</name>
</gene>
<dbReference type="EMBL" id="JABFDN010000001">
    <property type="protein sequence ID" value="NPU63681.1"/>
    <property type="molecule type" value="Genomic_DNA"/>
</dbReference>
<reference evidence="2" key="1">
    <citation type="submission" date="2020-05" db="EMBL/GenBank/DDBJ databases">
        <title>Nod-independent and nitrogen-fixing Bradyrhizobium aeschynomene sp. nov. isolated from nodules of Aeschynomene indica.</title>
        <authorList>
            <person name="Zhang Z."/>
        </authorList>
    </citation>
    <scope>NUCLEOTIDE SEQUENCE</scope>
    <source>
        <strain evidence="2">83012</strain>
    </source>
</reference>
<comment type="caution">
    <text evidence="2">The sequence shown here is derived from an EMBL/GenBank/DDBJ whole genome shotgun (WGS) entry which is preliminary data.</text>
</comment>
<evidence type="ECO:0000313" key="2">
    <source>
        <dbReference type="EMBL" id="NPU63681.1"/>
    </source>
</evidence>
<evidence type="ECO:0000313" key="3">
    <source>
        <dbReference type="Proteomes" id="UP000886476"/>
    </source>
</evidence>
<sequence length="69" mass="7012">MDIMVITVTVIMAVGAGVTGAGGAAIGAGVTIIGIGAAAGTVVIIGDRCRRRELWPSPSDYRWSRVAAR</sequence>
<name>A0ABX2C5X7_9BRAD</name>
<keyword evidence="1" id="KW-1133">Transmembrane helix</keyword>
<evidence type="ECO:0000256" key="1">
    <source>
        <dbReference type="SAM" id="Phobius"/>
    </source>
</evidence>
<dbReference type="Proteomes" id="UP000886476">
    <property type="component" value="Unassembled WGS sequence"/>
</dbReference>
<keyword evidence="3" id="KW-1185">Reference proteome</keyword>
<organism evidence="2 3">
    <name type="scientific">Bradyrhizobium aeschynomenes</name>
    <dbReference type="NCBI Taxonomy" id="2734909"/>
    <lineage>
        <taxon>Bacteria</taxon>
        <taxon>Pseudomonadati</taxon>
        <taxon>Pseudomonadota</taxon>
        <taxon>Alphaproteobacteria</taxon>
        <taxon>Hyphomicrobiales</taxon>
        <taxon>Nitrobacteraceae</taxon>
        <taxon>Bradyrhizobium</taxon>
    </lineage>
</organism>
<protein>
    <submittedName>
        <fullName evidence="2">Uncharacterized protein</fullName>
    </submittedName>
</protein>